<evidence type="ECO:0000313" key="3">
    <source>
        <dbReference type="Proteomes" id="UP001372834"/>
    </source>
</evidence>
<dbReference type="Proteomes" id="UP001372834">
    <property type="component" value="Unassembled WGS sequence"/>
</dbReference>
<dbReference type="EMBL" id="JAWJWE010000019">
    <property type="protein sequence ID" value="KAK6630089.1"/>
    <property type="molecule type" value="Genomic_DNA"/>
</dbReference>
<protein>
    <submittedName>
        <fullName evidence="2">Uncharacterized protein</fullName>
    </submittedName>
</protein>
<organism evidence="2 3">
    <name type="scientific">Polyplax serrata</name>
    <name type="common">Common mouse louse</name>
    <dbReference type="NCBI Taxonomy" id="468196"/>
    <lineage>
        <taxon>Eukaryota</taxon>
        <taxon>Metazoa</taxon>
        <taxon>Ecdysozoa</taxon>
        <taxon>Arthropoda</taxon>
        <taxon>Hexapoda</taxon>
        <taxon>Insecta</taxon>
        <taxon>Pterygota</taxon>
        <taxon>Neoptera</taxon>
        <taxon>Paraneoptera</taxon>
        <taxon>Psocodea</taxon>
        <taxon>Troctomorpha</taxon>
        <taxon>Phthiraptera</taxon>
        <taxon>Anoplura</taxon>
        <taxon>Polyplacidae</taxon>
        <taxon>Polyplax</taxon>
    </lineage>
</organism>
<keyword evidence="1" id="KW-0175">Coiled coil</keyword>
<dbReference type="AlphaFoldDB" id="A0AAN8P3I5"/>
<gene>
    <name evidence="2" type="ORF">RUM43_015082</name>
</gene>
<evidence type="ECO:0000256" key="1">
    <source>
        <dbReference type="SAM" id="Coils"/>
    </source>
</evidence>
<feature type="coiled-coil region" evidence="1">
    <location>
        <begin position="74"/>
        <end position="108"/>
    </location>
</feature>
<name>A0AAN8P3I5_POLSC</name>
<evidence type="ECO:0000313" key="2">
    <source>
        <dbReference type="EMBL" id="KAK6630089.1"/>
    </source>
</evidence>
<sequence>MTTLILSQQAMLFCSRGCCCWTLNYFHILKFTTWNQNVVYDVDQLIRSLNEIQEYLSFKEDEINQLTLSDSKEMQNLMKRMMELEGLLSCKDEQIRQLVLKLTNLEKRKGFKQRI</sequence>
<accession>A0AAN8P3I5</accession>
<reference evidence="2 3" key="1">
    <citation type="submission" date="2023-10" db="EMBL/GenBank/DDBJ databases">
        <title>Genomes of two closely related lineages of the louse Polyplax serrata with different host specificities.</title>
        <authorList>
            <person name="Martinu J."/>
            <person name="Tarabai H."/>
            <person name="Stefka J."/>
            <person name="Hypsa V."/>
        </authorList>
    </citation>
    <scope>NUCLEOTIDE SEQUENCE [LARGE SCALE GENOMIC DNA]</scope>
    <source>
        <strain evidence="2">HR10_N</strain>
    </source>
</reference>
<comment type="caution">
    <text evidence="2">The sequence shown here is derived from an EMBL/GenBank/DDBJ whole genome shotgun (WGS) entry which is preliminary data.</text>
</comment>
<proteinExistence type="predicted"/>